<protein>
    <recommendedName>
        <fullName evidence="2">CYTH domain-containing protein</fullName>
    </recommendedName>
</protein>
<accession>A0A9D3MLN8</accession>
<organism evidence="3 4">
    <name type="scientific">Anguilla anguilla</name>
    <name type="common">European freshwater eel</name>
    <name type="synonym">Muraena anguilla</name>
    <dbReference type="NCBI Taxonomy" id="7936"/>
    <lineage>
        <taxon>Eukaryota</taxon>
        <taxon>Metazoa</taxon>
        <taxon>Chordata</taxon>
        <taxon>Craniata</taxon>
        <taxon>Vertebrata</taxon>
        <taxon>Euteleostomi</taxon>
        <taxon>Actinopterygii</taxon>
        <taxon>Neopterygii</taxon>
        <taxon>Teleostei</taxon>
        <taxon>Anguilliformes</taxon>
        <taxon>Anguillidae</taxon>
        <taxon>Anguilla</taxon>
    </lineage>
</organism>
<reference evidence="3" key="1">
    <citation type="submission" date="2021-01" db="EMBL/GenBank/DDBJ databases">
        <title>A chromosome-scale assembly of European eel, Anguilla anguilla.</title>
        <authorList>
            <person name="Henkel C."/>
            <person name="Jong-Raadsen S.A."/>
            <person name="Dufour S."/>
            <person name="Weltzien F.-A."/>
            <person name="Palstra A.P."/>
            <person name="Pelster B."/>
            <person name="Spaink H.P."/>
            <person name="Van Den Thillart G.E."/>
            <person name="Jansen H."/>
            <person name="Zahm M."/>
            <person name="Klopp C."/>
            <person name="Cedric C."/>
            <person name="Louis A."/>
            <person name="Berthelot C."/>
            <person name="Parey E."/>
            <person name="Roest Crollius H."/>
            <person name="Montfort J."/>
            <person name="Robinson-Rechavi M."/>
            <person name="Bucao C."/>
            <person name="Bouchez O."/>
            <person name="Gislard M."/>
            <person name="Lluch J."/>
            <person name="Milhes M."/>
            <person name="Lampietro C."/>
            <person name="Lopez Roques C."/>
            <person name="Donnadieu C."/>
            <person name="Braasch I."/>
            <person name="Desvignes T."/>
            <person name="Postlethwait J."/>
            <person name="Bobe J."/>
            <person name="Guiguen Y."/>
            <person name="Dirks R."/>
        </authorList>
    </citation>
    <scope>NUCLEOTIDE SEQUENCE</scope>
    <source>
        <strain evidence="3">Tag_6206</strain>
        <tissue evidence="3">Liver</tissue>
    </source>
</reference>
<evidence type="ECO:0000259" key="2">
    <source>
        <dbReference type="SMART" id="SM01118"/>
    </source>
</evidence>
<dbReference type="AlphaFoldDB" id="A0A9D3MLN8"/>
<dbReference type="PANTHER" id="PTHR14586">
    <property type="entry name" value="THIAMINE-TRIPHOSPHATASE"/>
    <property type="match status" value="1"/>
</dbReference>
<dbReference type="Pfam" id="PF01928">
    <property type="entry name" value="CYTH"/>
    <property type="match status" value="2"/>
</dbReference>
<evidence type="ECO:0000313" key="3">
    <source>
        <dbReference type="EMBL" id="KAG5850955.1"/>
    </source>
</evidence>
<gene>
    <name evidence="3" type="ORF">ANANG_G00087870</name>
</gene>
<dbReference type="InterPro" id="IPR033469">
    <property type="entry name" value="CYTH-like_dom_sf"/>
</dbReference>
<feature type="region of interest" description="Disordered" evidence="1">
    <location>
        <begin position="115"/>
        <end position="153"/>
    </location>
</feature>
<proteinExistence type="predicted"/>
<name>A0A9D3MLN8_ANGAN</name>
<sequence>MSVEVERKFVCDPDIKNKLRDIGAVCVGQCRFQDQYFDSPDFSLTLNDVWLRCRQGCWELKCPAMEKMQGWEEDQAERLCTRYREITILPEIIAKVREVMKEKCEEQNGLINPLAEKEYKESDKQGPKEEKGRPETSREIDQKNPVTSLDEKPLNPRADVEKCIAAGIEHSNQCCAESSSDLSWLREMNLAPFAKFTTERCSFSLTEEGEEGGIHVDLDQADFGYCVGEIEVLVPDGKEVQSALHKIQRTAERLGLAGDQRVKGKMDVYLQRFFLH</sequence>
<comment type="caution">
    <text evidence="3">The sequence shown here is derived from an EMBL/GenBank/DDBJ whole genome shotgun (WGS) entry which is preliminary data.</text>
</comment>
<dbReference type="GO" id="GO:0000287">
    <property type="term" value="F:magnesium ion binding"/>
    <property type="evidence" value="ECO:0007669"/>
    <property type="project" value="TreeGrafter"/>
</dbReference>
<dbReference type="PANTHER" id="PTHR14586:SF1">
    <property type="entry name" value="THIAMINE-TRIPHOSPHATASE"/>
    <property type="match status" value="1"/>
</dbReference>
<dbReference type="Proteomes" id="UP001044222">
    <property type="component" value="Unassembled WGS sequence"/>
</dbReference>
<evidence type="ECO:0000313" key="4">
    <source>
        <dbReference type="Proteomes" id="UP001044222"/>
    </source>
</evidence>
<dbReference type="InterPro" id="IPR023577">
    <property type="entry name" value="CYTH_domain"/>
</dbReference>
<dbReference type="EMBL" id="JAFIRN010000004">
    <property type="protein sequence ID" value="KAG5850955.1"/>
    <property type="molecule type" value="Genomic_DNA"/>
</dbReference>
<dbReference type="SUPFAM" id="SSF55154">
    <property type="entry name" value="CYTH-like phosphatases"/>
    <property type="match status" value="2"/>
</dbReference>
<keyword evidence="4" id="KW-1185">Reference proteome</keyword>
<dbReference type="Gene3D" id="2.40.320.10">
    <property type="entry name" value="Hypothetical Protein Pfu-838710-001"/>
    <property type="match status" value="1"/>
</dbReference>
<dbReference type="SMART" id="SM01118">
    <property type="entry name" value="CYTH"/>
    <property type="match status" value="1"/>
</dbReference>
<dbReference type="InterPro" id="IPR039582">
    <property type="entry name" value="THTPA"/>
</dbReference>
<dbReference type="GO" id="GO:0050333">
    <property type="term" value="F:thiamine triphosphate phosphatase activity"/>
    <property type="evidence" value="ECO:0007669"/>
    <property type="project" value="InterPro"/>
</dbReference>
<dbReference type="GO" id="GO:0042357">
    <property type="term" value="P:thiamine diphosphate metabolic process"/>
    <property type="evidence" value="ECO:0007669"/>
    <property type="project" value="TreeGrafter"/>
</dbReference>
<evidence type="ECO:0000256" key="1">
    <source>
        <dbReference type="SAM" id="MobiDB-lite"/>
    </source>
</evidence>
<feature type="compositionally biased region" description="Basic and acidic residues" evidence="1">
    <location>
        <begin position="115"/>
        <end position="142"/>
    </location>
</feature>
<feature type="domain" description="CYTH" evidence="2">
    <location>
        <begin position="2"/>
        <end position="272"/>
    </location>
</feature>